<accession>A0A2H1WK69</accession>
<name>A0A2H1WK69_SPOFR</name>
<sequence>MGRLDRSDTTAEQKTDPVNEQTDHLMVSNHRRPWTLETPEELQLCCDLLGVRILRVVGEKPPVSVTTSAKLCVLMNMISGSQTHPQQRSIAHLWWKSTIKETYSPSVDSLGLSMWKIIQLFLPPWARQGGVSDSY</sequence>
<organism evidence="2">
    <name type="scientific">Spodoptera frugiperda</name>
    <name type="common">Fall armyworm</name>
    <dbReference type="NCBI Taxonomy" id="7108"/>
    <lineage>
        <taxon>Eukaryota</taxon>
        <taxon>Metazoa</taxon>
        <taxon>Ecdysozoa</taxon>
        <taxon>Arthropoda</taxon>
        <taxon>Hexapoda</taxon>
        <taxon>Insecta</taxon>
        <taxon>Pterygota</taxon>
        <taxon>Neoptera</taxon>
        <taxon>Endopterygota</taxon>
        <taxon>Lepidoptera</taxon>
        <taxon>Glossata</taxon>
        <taxon>Ditrysia</taxon>
        <taxon>Noctuoidea</taxon>
        <taxon>Noctuidae</taxon>
        <taxon>Amphipyrinae</taxon>
        <taxon>Spodoptera</taxon>
    </lineage>
</organism>
<reference evidence="2" key="1">
    <citation type="submission" date="2016-07" db="EMBL/GenBank/DDBJ databases">
        <authorList>
            <person name="Bretaudeau A."/>
        </authorList>
    </citation>
    <scope>NUCLEOTIDE SEQUENCE</scope>
    <source>
        <strain evidence="2">Rice</strain>
        <tissue evidence="2">Whole body</tissue>
    </source>
</reference>
<dbReference type="AlphaFoldDB" id="A0A2H1WK69"/>
<evidence type="ECO:0000256" key="1">
    <source>
        <dbReference type="SAM" id="MobiDB-lite"/>
    </source>
</evidence>
<gene>
    <name evidence="2" type="ORF">SFRICE_025641</name>
</gene>
<evidence type="ECO:0000313" key="2">
    <source>
        <dbReference type="EMBL" id="SOQ53438.1"/>
    </source>
</evidence>
<proteinExistence type="predicted"/>
<feature type="compositionally biased region" description="Basic and acidic residues" evidence="1">
    <location>
        <begin position="1"/>
        <end position="23"/>
    </location>
</feature>
<protein>
    <submittedName>
        <fullName evidence="2">SFRICE_025641</fullName>
    </submittedName>
</protein>
<dbReference type="EMBL" id="ODYU01009187">
    <property type="protein sequence ID" value="SOQ53438.1"/>
    <property type="molecule type" value="Genomic_DNA"/>
</dbReference>
<feature type="region of interest" description="Disordered" evidence="1">
    <location>
        <begin position="1"/>
        <end position="24"/>
    </location>
</feature>